<dbReference type="Proteomes" id="UP001472677">
    <property type="component" value="Unassembled WGS sequence"/>
</dbReference>
<evidence type="ECO:0000313" key="2">
    <source>
        <dbReference type="Proteomes" id="UP001472677"/>
    </source>
</evidence>
<sequence>MCSAIIPVSIENQESTKGKLSVFNAPVRALLARRKKMALYSQLIPWKERRLFNLTAASRTSLLLEETREVVLLMMKDLLTLTPISAVD</sequence>
<accession>A0ABR2CZ24</accession>
<gene>
    <name evidence="1" type="ORF">V6N12_020654</name>
</gene>
<comment type="caution">
    <text evidence="1">The sequence shown here is derived from an EMBL/GenBank/DDBJ whole genome shotgun (WGS) entry which is preliminary data.</text>
</comment>
<dbReference type="EMBL" id="JBBPBM010000039">
    <property type="protein sequence ID" value="KAK8526174.1"/>
    <property type="molecule type" value="Genomic_DNA"/>
</dbReference>
<evidence type="ECO:0000313" key="1">
    <source>
        <dbReference type="EMBL" id="KAK8526174.1"/>
    </source>
</evidence>
<protein>
    <submittedName>
        <fullName evidence="1">Uncharacterized protein</fullName>
    </submittedName>
</protein>
<keyword evidence="2" id="KW-1185">Reference proteome</keyword>
<organism evidence="1 2">
    <name type="scientific">Hibiscus sabdariffa</name>
    <name type="common">roselle</name>
    <dbReference type="NCBI Taxonomy" id="183260"/>
    <lineage>
        <taxon>Eukaryota</taxon>
        <taxon>Viridiplantae</taxon>
        <taxon>Streptophyta</taxon>
        <taxon>Embryophyta</taxon>
        <taxon>Tracheophyta</taxon>
        <taxon>Spermatophyta</taxon>
        <taxon>Magnoliopsida</taxon>
        <taxon>eudicotyledons</taxon>
        <taxon>Gunneridae</taxon>
        <taxon>Pentapetalae</taxon>
        <taxon>rosids</taxon>
        <taxon>malvids</taxon>
        <taxon>Malvales</taxon>
        <taxon>Malvaceae</taxon>
        <taxon>Malvoideae</taxon>
        <taxon>Hibiscus</taxon>
    </lineage>
</organism>
<reference evidence="1 2" key="1">
    <citation type="journal article" date="2024" name="G3 (Bethesda)">
        <title>Genome assembly of Hibiscus sabdariffa L. provides insights into metabolisms of medicinal natural products.</title>
        <authorList>
            <person name="Kim T."/>
        </authorList>
    </citation>
    <scope>NUCLEOTIDE SEQUENCE [LARGE SCALE GENOMIC DNA]</scope>
    <source>
        <strain evidence="1">TK-2024</strain>
        <tissue evidence="1">Old leaves</tissue>
    </source>
</reference>
<proteinExistence type="predicted"/>
<name>A0ABR2CZ24_9ROSI</name>